<gene>
    <name evidence="2" type="ORF">CK203_099972</name>
</gene>
<dbReference type="PANTHER" id="PTHR34676">
    <property type="entry name" value="DUF4219 DOMAIN-CONTAINING PROTEIN-RELATED"/>
    <property type="match status" value="1"/>
</dbReference>
<proteinExistence type="predicted"/>
<dbReference type="Pfam" id="PF14223">
    <property type="entry name" value="Retrotran_gag_2"/>
    <property type="match status" value="1"/>
</dbReference>
<evidence type="ECO:0008006" key="4">
    <source>
        <dbReference type="Google" id="ProtNLM"/>
    </source>
</evidence>
<dbReference type="PANTHER" id="PTHR34676:SF8">
    <property type="entry name" value="TRANSMEMBRANE PROTEIN"/>
    <property type="match status" value="1"/>
</dbReference>
<sequence>MWIQEKAEIEVGVDSKCAPEEEGENLKVKVTSQVVREGLVLDREGRPTNVINPKLEWDRGENEASENNVKVMYSIFNAISTNEFHRIATCTSAKKVWDILQVTHEGTNIVKMFNLQMLTSSFNLSEPISNSKVVRKILGSLLERFRAKVTAIEESKHVDSLKIDELVGSFQTFEMTLESLRKAKGIALKVIREESLSSKSEDDEKMSESSSELSEQSDFNDDDMSFDTTYETWYKECLSLKQEQVKWKTSKKILTNEFDILMG</sequence>
<dbReference type="EMBL" id="QGNW01002207">
    <property type="protein sequence ID" value="RVW23084.1"/>
    <property type="molecule type" value="Genomic_DNA"/>
</dbReference>
<dbReference type="Proteomes" id="UP000288805">
    <property type="component" value="Unassembled WGS sequence"/>
</dbReference>
<accession>A0A438CIP9</accession>
<evidence type="ECO:0000313" key="2">
    <source>
        <dbReference type="EMBL" id="RVW23084.1"/>
    </source>
</evidence>
<organism evidence="2 3">
    <name type="scientific">Vitis vinifera</name>
    <name type="common">Grape</name>
    <dbReference type="NCBI Taxonomy" id="29760"/>
    <lineage>
        <taxon>Eukaryota</taxon>
        <taxon>Viridiplantae</taxon>
        <taxon>Streptophyta</taxon>
        <taxon>Embryophyta</taxon>
        <taxon>Tracheophyta</taxon>
        <taxon>Spermatophyta</taxon>
        <taxon>Magnoliopsida</taxon>
        <taxon>eudicotyledons</taxon>
        <taxon>Gunneridae</taxon>
        <taxon>Pentapetalae</taxon>
        <taxon>rosids</taxon>
        <taxon>Vitales</taxon>
        <taxon>Vitaceae</taxon>
        <taxon>Viteae</taxon>
        <taxon>Vitis</taxon>
    </lineage>
</organism>
<name>A0A438CIP9_VITVI</name>
<feature type="region of interest" description="Disordered" evidence="1">
    <location>
        <begin position="199"/>
        <end position="223"/>
    </location>
</feature>
<dbReference type="AlphaFoldDB" id="A0A438CIP9"/>
<comment type="caution">
    <text evidence="2">The sequence shown here is derived from an EMBL/GenBank/DDBJ whole genome shotgun (WGS) entry which is preliminary data.</text>
</comment>
<reference evidence="2 3" key="1">
    <citation type="journal article" date="2018" name="PLoS Genet.">
        <title>Population sequencing reveals clonal diversity and ancestral inbreeding in the grapevine cultivar Chardonnay.</title>
        <authorList>
            <person name="Roach M.J."/>
            <person name="Johnson D.L."/>
            <person name="Bohlmann J."/>
            <person name="van Vuuren H.J."/>
            <person name="Jones S.J."/>
            <person name="Pretorius I.S."/>
            <person name="Schmidt S.A."/>
            <person name="Borneman A.R."/>
        </authorList>
    </citation>
    <scope>NUCLEOTIDE SEQUENCE [LARGE SCALE GENOMIC DNA]</scope>
    <source>
        <strain evidence="3">cv. Chardonnay</strain>
        <tissue evidence="2">Leaf</tissue>
    </source>
</reference>
<evidence type="ECO:0000313" key="3">
    <source>
        <dbReference type="Proteomes" id="UP000288805"/>
    </source>
</evidence>
<evidence type="ECO:0000256" key="1">
    <source>
        <dbReference type="SAM" id="MobiDB-lite"/>
    </source>
</evidence>
<protein>
    <recommendedName>
        <fullName evidence="4">Gag-pol polyprotein</fullName>
    </recommendedName>
</protein>